<reference evidence="1" key="1">
    <citation type="submission" date="2022-11" db="EMBL/GenBank/DDBJ databases">
        <title>Minimal conservation of predation-associated metabolite biosynthetic gene clusters underscores biosynthetic potential of Myxococcota including descriptions for ten novel species: Archangium lansinium sp. nov., Myxococcus landrumus sp. nov., Nannocystis bai.</title>
        <authorList>
            <person name="Ahearne A."/>
            <person name="Stevens C."/>
            <person name="Phillips K."/>
        </authorList>
    </citation>
    <scope>NUCLEOTIDE SEQUENCE</scope>
    <source>
        <strain evidence="1">Na p29</strain>
    </source>
</reference>
<protein>
    <submittedName>
        <fullName evidence="1">Uncharacterized protein</fullName>
    </submittedName>
</protein>
<dbReference type="AlphaFoldDB" id="A0A9X3J034"/>
<accession>A0A9X3J034</accession>
<keyword evidence="2" id="KW-1185">Reference proteome</keyword>
<evidence type="ECO:0000313" key="2">
    <source>
        <dbReference type="Proteomes" id="UP001150924"/>
    </source>
</evidence>
<dbReference type="EMBL" id="JAPNKE010000002">
    <property type="protein sequence ID" value="MCY1008608.1"/>
    <property type="molecule type" value="Genomic_DNA"/>
</dbReference>
<proteinExistence type="predicted"/>
<dbReference type="RefSeq" id="WP_267771210.1">
    <property type="nucleotide sequence ID" value="NZ_JAPNKE010000002.1"/>
</dbReference>
<comment type="caution">
    <text evidence="1">The sequence shown here is derived from an EMBL/GenBank/DDBJ whole genome shotgun (WGS) entry which is preliminary data.</text>
</comment>
<gene>
    <name evidence="1" type="ORF">OV079_24205</name>
</gene>
<dbReference type="Proteomes" id="UP001150924">
    <property type="component" value="Unassembled WGS sequence"/>
</dbReference>
<organism evidence="1 2">
    <name type="scientific">Nannocystis pusilla</name>
    <dbReference type="NCBI Taxonomy" id="889268"/>
    <lineage>
        <taxon>Bacteria</taxon>
        <taxon>Pseudomonadati</taxon>
        <taxon>Myxococcota</taxon>
        <taxon>Polyangia</taxon>
        <taxon>Nannocystales</taxon>
        <taxon>Nannocystaceae</taxon>
        <taxon>Nannocystis</taxon>
    </lineage>
</organism>
<sequence length="296" mass="31923">MGTAPDFGSHQPVGCKGKIDFIFAISRLFTMEQEEAALLASFDGFMSTIQEEFADFDAHIMVANVDGAWSGTGCEELRCPKYYPNCGPDAEEYMCGSQGLTTLCDTQMGAGILFNAGPHATNYPCELAGGRRYIVTKEEPDLNEQFKCIASVGLFGPDTPMMRGIATTLTHVLNEKGGCNEGFLRPDALLVIVMVMDSADEKSIKTPAYWFEKVLAAKGGDLDAMVMAAIINPLPEDPPKADCAYDDGAPKINPLRTFAELFPHRAIGDVCADTFVPTFAEAAALVKETCSAFIPQ</sequence>
<evidence type="ECO:0000313" key="1">
    <source>
        <dbReference type="EMBL" id="MCY1008608.1"/>
    </source>
</evidence>
<name>A0A9X3J034_9BACT</name>